<evidence type="ECO:0000313" key="1">
    <source>
        <dbReference type="EMBL" id="PYE02822.1"/>
    </source>
</evidence>
<sequence>MFEKNLTNSFFNEPYSSDHIAIRINEVLKGKVGFYSVGLYPASLAYNCAMQNNDLNILLAPRNGRELFGAFSERDLSDMDNDIKNKIESMAISFDNKSRRYNTLKDLLIKCELVVLSSNSKNIINDINFAFKLRKELDRENVLIACLVGSFCHDNDLNESFVLCEKLNNLAFFSGFHRHGALRNPLDSFTANFCHPDAMNAILGAKLLNKISPNIQVSAGVHNVEGQYIKAAKNISSILAGFGHTYHKKNPGLLPTLLTLLLDQCLDQAAYVSMSREDRENLYKKQPFPITELGYGVQLIEASLYKDGNFVQVRDHTFSQLKAMVADVRGSMMLPVSGSPTRNFQAGEVLAEKMIEHKRCPYGVEEFLVWCENSGLKRGALEGINSLNYWPDIIKKYLIPLNDSSMINLLYMCIMGPIDIKDDIYNVMTNSRELTNYCQESVKSFHSKKISDSLNNFHLKIAMDFIAGSLTDQDSLFFESNDINFTDPVELENKPIYNKVIDYIENYFIEVNP</sequence>
<dbReference type="AlphaFoldDB" id="A0A318R5C4"/>
<organism evidence="1 2">
    <name type="scientific">Prochlorococcus marinus XMU1408</name>
    <dbReference type="NCBI Taxonomy" id="2213228"/>
    <lineage>
        <taxon>Bacteria</taxon>
        <taxon>Bacillati</taxon>
        <taxon>Cyanobacteriota</taxon>
        <taxon>Cyanophyceae</taxon>
        <taxon>Synechococcales</taxon>
        <taxon>Prochlorococcaceae</taxon>
        <taxon>Prochlorococcus</taxon>
    </lineage>
</organism>
<dbReference type="RefSeq" id="WP_158466319.1">
    <property type="nucleotide sequence ID" value="NZ_QJUE01000002.1"/>
</dbReference>
<protein>
    <submittedName>
        <fullName evidence="1">Uncharacterized protein</fullName>
    </submittedName>
</protein>
<gene>
    <name evidence="1" type="ORF">DNJ73_03460</name>
</gene>
<dbReference type="OrthoDB" id="544257at2"/>
<dbReference type="EMBL" id="QJUE01000002">
    <property type="protein sequence ID" value="PYE02822.1"/>
    <property type="molecule type" value="Genomic_DNA"/>
</dbReference>
<comment type="caution">
    <text evidence="1">The sequence shown here is derived from an EMBL/GenBank/DDBJ whole genome shotgun (WGS) entry which is preliminary data.</text>
</comment>
<accession>A0A318R5C4</accession>
<proteinExistence type="predicted"/>
<name>A0A318R5C4_PROMR</name>
<dbReference type="Proteomes" id="UP000247807">
    <property type="component" value="Unassembled WGS sequence"/>
</dbReference>
<evidence type="ECO:0000313" key="2">
    <source>
        <dbReference type="Proteomes" id="UP000247807"/>
    </source>
</evidence>
<reference evidence="1 2" key="1">
    <citation type="journal article" date="2018" name="Appl. Environ. Microbiol.">
        <title>Genome rearrangement shapes Prochlorococcus ecological adaptation.</title>
        <authorList>
            <person name="Yan W."/>
            <person name="Wei S."/>
            <person name="Wang Q."/>
            <person name="Xiao X."/>
            <person name="Zeng Q."/>
            <person name="Jiao N."/>
            <person name="Zhang R."/>
        </authorList>
    </citation>
    <scope>NUCLEOTIDE SEQUENCE [LARGE SCALE GENOMIC DNA]</scope>
    <source>
        <strain evidence="1 2">XMU1408</strain>
    </source>
</reference>